<comment type="caution">
    <text evidence="2">The sequence shown here is derived from an EMBL/GenBank/DDBJ whole genome shotgun (WGS) entry which is preliminary data.</text>
</comment>
<accession>A0A7J6J1Q4</accession>
<evidence type="ECO:0000313" key="2">
    <source>
        <dbReference type="EMBL" id="KAF4483741.1"/>
    </source>
</evidence>
<gene>
    <name evidence="2" type="ORF">CGGC5_v007096</name>
</gene>
<dbReference type="Proteomes" id="UP000011096">
    <property type="component" value="Unassembled WGS sequence"/>
</dbReference>
<proteinExistence type="predicted"/>
<dbReference type="InterPro" id="IPR029058">
    <property type="entry name" value="AB_hydrolase_fold"/>
</dbReference>
<dbReference type="OrthoDB" id="5243026at2759"/>
<dbReference type="RefSeq" id="XP_066008600.1">
    <property type="nucleotide sequence ID" value="XM_066151797.1"/>
</dbReference>
<dbReference type="InParanoid" id="A0A7J6J1Q4"/>
<sequence length="84" mass="9255">MTAPIKHAILFYSTILLFSLCIAKKDGWNYPRVVEPGRAGTLDLNLLANPEDASIEQLTRTERRPIIFIGHSLGGLVVKSVGYS</sequence>
<dbReference type="AlphaFoldDB" id="A0A7J6J1Q4"/>
<reference evidence="2 3" key="1">
    <citation type="submission" date="2012-08" db="EMBL/GenBank/DDBJ databases">
        <authorList>
            <person name="Gan P.H.P."/>
            <person name="Ikeda K."/>
            <person name="Irieda H."/>
            <person name="Narusaka M."/>
            <person name="O'Connell R.J."/>
            <person name="Narusaka Y."/>
            <person name="Takano Y."/>
            <person name="Kubo Y."/>
            <person name="Shirasu K."/>
        </authorList>
    </citation>
    <scope>NUCLEOTIDE SEQUENCE [LARGE SCALE GENOMIC DNA]</scope>
    <source>
        <strain evidence="2 3">Nara gc5</strain>
    </source>
</reference>
<feature type="chain" id="PRO_5029532541" evidence="1">
    <location>
        <begin position="24"/>
        <end position="84"/>
    </location>
</feature>
<dbReference type="SUPFAM" id="SSF53474">
    <property type="entry name" value="alpha/beta-Hydrolases"/>
    <property type="match status" value="1"/>
</dbReference>
<dbReference type="EMBL" id="ANPB02000004">
    <property type="protein sequence ID" value="KAF4483741.1"/>
    <property type="molecule type" value="Genomic_DNA"/>
</dbReference>
<name>A0A7J6J1Q4_COLFN</name>
<keyword evidence="1" id="KW-0732">Signal</keyword>
<protein>
    <submittedName>
        <fullName evidence="2">Uncharacterized protein</fullName>
    </submittedName>
</protein>
<evidence type="ECO:0000313" key="3">
    <source>
        <dbReference type="Proteomes" id="UP000011096"/>
    </source>
</evidence>
<reference evidence="2 3" key="2">
    <citation type="submission" date="2020-04" db="EMBL/GenBank/DDBJ databases">
        <title>Genome sequencing and assembly of multiple isolates from the Colletotrichum gloeosporioides species complex.</title>
        <authorList>
            <person name="Gan P."/>
            <person name="Shirasu K."/>
        </authorList>
    </citation>
    <scope>NUCLEOTIDE SEQUENCE [LARGE SCALE GENOMIC DNA]</scope>
    <source>
        <strain evidence="2 3">Nara gc5</strain>
    </source>
</reference>
<evidence type="ECO:0000256" key="1">
    <source>
        <dbReference type="SAM" id="SignalP"/>
    </source>
</evidence>
<dbReference type="GeneID" id="43608540"/>
<keyword evidence="3" id="KW-1185">Reference proteome</keyword>
<feature type="signal peptide" evidence="1">
    <location>
        <begin position="1"/>
        <end position="23"/>
    </location>
</feature>
<organism evidence="2 3">
    <name type="scientific">Colletotrichum fructicola (strain Nara gc5)</name>
    <name type="common">Anthracnose fungus</name>
    <name type="synonym">Colletotrichum gloeosporioides (strain Nara gc5)</name>
    <dbReference type="NCBI Taxonomy" id="1213859"/>
    <lineage>
        <taxon>Eukaryota</taxon>
        <taxon>Fungi</taxon>
        <taxon>Dikarya</taxon>
        <taxon>Ascomycota</taxon>
        <taxon>Pezizomycotina</taxon>
        <taxon>Sordariomycetes</taxon>
        <taxon>Hypocreomycetidae</taxon>
        <taxon>Glomerellales</taxon>
        <taxon>Glomerellaceae</taxon>
        <taxon>Colletotrichum</taxon>
        <taxon>Colletotrichum gloeosporioides species complex</taxon>
    </lineage>
</organism>